<dbReference type="PANTHER" id="PTHR18901">
    <property type="entry name" value="2-DEOXYGLUCOSE-6-PHOSPHATE PHOSPHATASE 2"/>
    <property type="match status" value="1"/>
</dbReference>
<dbReference type="SUPFAM" id="SSF56784">
    <property type="entry name" value="HAD-like"/>
    <property type="match status" value="1"/>
</dbReference>
<dbReference type="InterPro" id="IPR023214">
    <property type="entry name" value="HAD_sf"/>
</dbReference>
<accession>A0ABS7DLH7</accession>
<dbReference type="PRINTS" id="PR00413">
    <property type="entry name" value="HADHALOGNASE"/>
</dbReference>
<dbReference type="PANTHER" id="PTHR18901:SF38">
    <property type="entry name" value="PSEUDOURIDINE-5'-PHOSPHATASE"/>
    <property type="match status" value="1"/>
</dbReference>
<dbReference type="SFLD" id="SFLDS00003">
    <property type="entry name" value="Haloacid_Dehalogenase"/>
    <property type="match status" value="1"/>
</dbReference>
<dbReference type="Proteomes" id="UP000719942">
    <property type="component" value="Unassembled WGS sequence"/>
</dbReference>
<gene>
    <name evidence="1" type="ORF">J5W02_04845</name>
</gene>
<dbReference type="Gene3D" id="3.40.50.1000">
    <property type="entry name" value="HAD superfamily/HAD-like"/>
    <property type="match status" value="1"/>
</dbReference>
<evidence type="ECO:0000313" key="2">
    <source>
        <dbReference type="Proteomes" id="UP000719942"/>
    </source>
</evidence>
<proteinExistence type="predicted"/>
<comment type="caution">
    <text evidence="1">The sequence shown here is derived from an EMBL/GenBank/DDBJ whole genome shotgun (WGS) entry which is preliminary data.</text>
</comment>
<dbReference type="EMBL" id="JAGFNZ010000002">
    <property type="protein sequence ID" value="MBW7572133.1"/>
    <property type="molecule type" value="Genomic_DNA"/>
</dbReference>
<dbReference type="RefSeq" id="WP_219964556.1">
    <property type="nucleotide sequence ID" value="NZ_JAGFNZ010000002.1"/>
</dbReference>
<reference evidence="1 2" key="1">
    <citation type="submission" date="2021-03" db="EMBL/GenBank/DDBJ databases">
        <title>Caproiciproducens sp. nov. isolated from feces of cow.</title>
        <authorList>
            <person name="Choi J.-Y."/>
        </authorList>
    </citation>
    <scope>NUCLEOTIDE SEQUENCE [LARGE SCALE GENOMIC DNA]</scope>
    <source>
        <strain evidence="1 2">AGMB10547</strain>
    </source>
</reference>
<dbReference type="InterPro" id="IPR023198">
    <property type="entry name" value="PGP-like_dom2"/>
</dbReference>
<keyword evidence="2" id="KW-1185">Reference proteome</keyword>
<dbReference type="NCBIfam" id="TIGR01509">
    <property type="entry name" value="HAD-SF-IA-v3"/>
    <property type="match status" value="1"/>
</dbReference>
<evidence type="ECO:0000313" key="1">
    <source>
        <dbReference type="EMBL" id="MBW7572133.1"/>
    </source>
</evidence>
<sequence>MKELKGAIFDLDGTLLESMGIWAQIDRWFLAKRGISLPDDYVEKVTPMNYRDAAAYTIARFSLTETAEEVIRDWVEMSEQAYRFEIALKPRAGEFLRKLKSRGVKLAVATAQTPELYEPALKNNGVFDLFDAFAHLGEVERGKGFPDIYFLAAQRLGLSAQDCVVFEDISAGIRGAKAGGFWTCGVYDVYSDYEKEIILREADEYINSFAELLEPD</sequence>
<dbReference type="Pfam" id="PF00702">
    <property type="entry name" value="Hydrolase"/>
    <property type="match status" value="1"/>
</dbReference>
<name>A0ABS7DLH7_9FIRM</name>
<protein>
    <submittedName>
        <fullName evidence="1">HAD family phosphatase</fullName>
    </submittedName>
</protein>
<dbReference type="SFLD" id="SFLDG01129">
    <property type="entry name" value="C1.5:_HAD__Beta-PGM__Phosphata"/>
    <property type="match status" value="1"/>
</dbReference>
<organism evidence="1 2">
    <name type="scientific">Caproiciproducens faecalis</name>
    <dbReference type="NCBI Taxonomy" id="2820301"/>
    <lineage>
        <taxon>Bacteria</taxon>
        <taxon>Bacillati</taxon>
        <taxon>Bacillota</taxon>
        <taxon>Clostridia</taxon>
        <taxon>Eubacteriales</taxon>
        <taxon>Acutalibacteraceae</taxon>
        <taxon>Caproiciproducens</taxon>
    </lineage>
</organism>
<dbReference type="InterPro" id="IPR006439">
    <property type="entry name" value="HAD-SF_hydro_IA"/>
</dbReference>
<dbReference type="InterPro" id="IPR036412">
    <property type="entry name" value="HAD-like_sf"/>
</dbReference>
<dbReference type="Gene3D" id="1.10.150.240">
    <property type="entry name" value="Putative phosphatase, domain 2"/>
    <property type="match status" value="1"/>
</dbReference>
<dbReference type="CDD" id="cd07505">
    <property type="entry name" value="HAD_BPGM-like"/>
    <property type="match status" value="1"/>
</dbReference>